<dbReference type="EMBL" id="NNRU01000007">
    <property type="protein sequence ID" value="RFT27255.1"/>
    <property type="molecule type" value="Genomic_DNA"/>
</dbReference>
<name>A0A0J8FCE0_GARVA</name>
<dbReference type="OMA" id="AHAQECA"/>
<accession>A0A0J8FCE0</accession>
<evidence type="ECO:0000313" key="4">
    <source>
        <dbReference type="Proteomes" id="UP000258379"/>
    </source>
</evidence>
<reference evidence="3 4" key="1">
    <citation type="submission" date="2017-07" db="EMBL/GenBank/DDBJ databases">
        <title>A comparative genomics approach to explaining the enigmatic role of Gardnerella vaginalis in the vaginal microbiome.</title>
        <authorList>
            <person name="Vancuren S.J."/>
            <person name="Hill J.E."/>
        </authorList>
    </citation>
    <scope>NUCLEOTIDE SEQUENCE [LARGE SCALE GENOMIC DNA]</scope>
    <source>
        <strain evidence="3 4">WP023</strain>
    </source>
</reference>
<evidence type="ECO:0000313" key="2">
    <source>
        <dbReference type="EMBL" id="MDK6861971.1"/>
    </source>
</evidence>
<proteinExistence type="predicted"/>
<protein>
    <submittedName>
        <fullName evidence="1 3">Transcriptional regulator</fullName>
    </submittedName>
</protein>
<evidence type="ECO:0000313" key="5">
    <source>
        <dbReference type="Proteomes" id="UP001238969"/>
    </source>
</evidence>
<dbReference type="Proteomes" id="UP000258379">
    <property type="component" value="Unassembled WGS sequence"/>
</dbReference>
<organism evidence="3 4">
    <name type="scientific">Gardnerella vaginalis</name>
    <dbReference type="NCBI Taxonomy" id="2702"/>
    <lineage>
        <taxon>Bacteria</taxon>
        <taxon>Bacillati</taxon>
        <taxon>Actinomycetota</taxon>
        <taxon>Actinomycetes</taxon>
        <taxon>Bifidobacteriales</taxon>
        <taxon>Bifidobacteriaceae</taxon>
        <taxon>Gardnerella</taxon>
    </lineage>
</organism>
<dbReference type="InterPro" id="IPR035069">
    <property type="entry name" value="TTHA1013/TTHA0281-like"/>
</dbReference>
<sequence>MIGAMSVTEHDNATNCLQKVTAIARRCDDWWAIEVPEIPGLFTQVRRLDKVAAMVKDAAATLNVKVNCVEVTPKLSEQDELMLQRMLDAKSAAIKTQEEASILMRETVRILRNQGLTVRDVAELTGVTPQRISSLKS</sequence>
<evidence type="ECO:0000313" key="1">
    <source>
        <dbReference type="EMBL" id="MDK6695948.1"/>
    </source>
</evidence>
<dbReference type="AlphaFoldDB" id="A0A0J8FCE0"/>
<evidence type="ECO:0000313" key="6">
    <source>
        <dbReference type="Proteomes" id="UP001240561"/>
    </source>
</evidence>
<dbReference type="SUPFAM" id="SSF143100">
    <property type="entry name" value="TTHA1013/TTHA0281-like"/>
    <property type="match status" value="1"/>
</dbReference>
<dbReference type="EMBL" id="JASOGJ010000007">
    <property type="protein sequence ID" value="MDK6695948.1"/>
    <property type="molecule type" value="Genomic_DNA"/>
</dbReference>
<dbReference type="Proteomes" id="UP001240561">
    <property type="component" value="Unassembled WGS sequence"/>
</dbReference>
<dbReference type="RefSeq" id="WP_004113737.1">
    <property type="nucleotide sequence ID" value="NZ_CP033836.1"/>
</dbReference>
<dbReference type="EMBL" id="JASOLZ010000005">
    <property type="protein sequence ID" value="MDK6861971.1"/>
    <property type="molecule type" value="Genomic_DNA"/>
</dbReference>
<gene>
    <name evidence="3" type="ORF">CG405_08280</name>
    <name evidence="1" type="ORF">QP177_05155</name>
    <name evidence="2" type="ORF">QP355_04870</name>
</gene>
<dbReference type="InterPro" id="IPR001387">
    <property type="entry name" value="Cro/C1-type_HTH"/>
</dbReference>
<dbReference type="CDD" id="cd00093">
    <property type="entry name" value="HTH_XRE"/>
    <property type="match status" value="1"/>
</dbReference>
<evidence type="ECO:0000313" key="3">
    <source>
        <dbReference type="EMBL" id="RFT27255.1"/>
    </source>
</evidence>
<dbReference type="Proteomes" id="UP001238969">
    <property type="component" value="Unassembled WGS sequence"/>
</dbReference>
<dbReference type="GeneID" id="45576194"/>
<comment type="caution">
    <text evidence="3">The sequence shown here is derived from an EMBL/GenBank/DDBJ whole genome shotgun (WGS) entry which is preliminary data.</text>
</comment>
<reference evidence="5 6" key="2">
    <citation type="submission" date="2023-05" db="EMBL/GenBank/DDBJ databases">
        <title>Cataloging the Phylogenetic Diversity of Human Bladder Bacteria.</title>
        <authorList>
            <person name="Du J."/>
        </authorList>
    </citation>
    <scope>NUCLEOTIDE SEQUENCE [LARGE SCALE GENOMIC DNA]</scope>
    <source>
        <strain evidence="2 5">UMB6972</strain>
        <strain evidence="1 6">UMB9230</strain>
    </source>
</reference>